<dbReference type="AlphaFoldDB" id="A0A0U1NP44"/>
<dbReference type="SUPFAM" id="SSF52540">
    <property type="entry name" value="P-loop containing nucleoside triphosphate hydrolases"/>
    <property type="match status" value="1"/>
</dbReference>
<name>A0A0U1NP44_9RHOB</name>
<dbReference type="InterPro" id="IPR027417">
    <property type="entry name" value="P-loop_NTPase"/>
</dbReference>
<dbReference type="OrthoDB" id="9775079at2"/>
<dbReference type="PANTHER" id="PTHR43473">
    <property type="entry name" value="MAGNESIUM-CHELATASE SUBUNIT CHLD, CHLOROPLASTIC"/>
    <property type="match status" value="1"/>
</dbReference>
<dbReference type="Proteomes" id="UP000048949">
    <property type="component" value="Unassembled WGS sequence"/>
</dbReference>
<dbReference type="InterPro" id="IPR036465">
    <property type="entry name" value="vWFA_dom_sf"/>
</dbReference>
<protein>
    <submittedName>
        <fullName evidence="4">Magnesium-chelatase 60 kDa subunit</fullName>
        <ecNumber evidence="4">6.6.1.1</ecNumber>
    </submittedName>
</protein>
<evidence type="ECO:0000313" key="5">
    <source>
        <dbReference type="Proteomes" id="UP000048949"/>
    </source>
</evidence>
<dbReference type="STRING" id="282199.GCA_001049735_02577"/>
<comment type="similarity">
    <text evidence="1">Belongs to the Mg-chelatase subunits D/I family.</text>
</comment>
<keyword evidence="5" id="KW-1185">Reference proteome</keyword>
<dbReference type="Gene3D" id="3.40.50.410">
    <property type="entry name" value="von Willebrand factor, type A domain"/>
    <property type="match status" value="1"/>
</dbReference>
<sequence length="549" mass="58228">MTSPAPAWSLAERALTLLALNPRLGGIWVKARNGPVRDRFNAACDALPLPCRRVHPRVSDEQLFGGVDISATLQKGSVVAEKGMLNDPSTLVLIMAERTEGPLAARLAQTLDAGDHALIALDEGLDEEGAEQLPPALVERLAFHVDLAGIRHTDVSVITLPSNIDLTTVETPNEVIKYLTSLCIQFGVVGIRAPMFAVEAARTHAALFNRQTPNADDLKAAAELVIAPRATCMPSDQTDAQETSPPPDNTGDNSLANQSAEIIPQDMVIDAIRAMLPPDVLAQLAKAKAQRSAKTASGSGDSKKGNRRGRPLPSTTGKLDGTNTIDLVATLRAAAPWQPLRRRGFTRTTLAIRPSDIRVKRFKEMSDRLMIFTVDASGSAAMARLGEAKGAVELLLAQAYARRDHVALVAFRGETAETILQPTRSLVQTKRQLASLAGGGGTPLAAGLKAALDLAQQARGRGLTPTIITLTDGRANIALDGTASRVPAGTDAEMMAQHIAAHNIASMVIDVSNRPHRALETLSSRMMAPYIALPRASAQKLSQAISGAL</sequence>
<dbReference type="GO" id="GO:0016851">
    <property type="term" value="F:magnesium chelatase activity"/>
    <property type="evidence" value="ECO:0007669"/>
    <property type="project" value="UniProtKB-EC"/>
</dbReference>
<feature type="region of interest" description="Disordered" evidence="2">
    <location>
        <begin position="232"/>
        <end position="256"/>
    </location>
</feature>
<dbReference type="SMART" id="SM00327">
    <property type="entry name" value="VWA"/>
    <property type="match status" value="1"/>
</dbReference>
<keyword evidence="4" id="KW-0436">Ligase</keyword>
<evidence type="ECO:0000256" key="2">
    <source>
        <dbReference type="SAM" id="MobiDB-lite"/>
    </source>
</evidence>
<organism evidence="4 5">
    <name type="scientific">Nereida ignava</name>
    <dbReference type="NCBI Taxonomy" id="282199"/>
    <lineage>
        <taxon>Bacteria</taxon>
        <taxon>Pseudomonadati</taxon>
        <taxon>Pseudomonadota</taxon>
        <taxon>Alphaproteobacteria</taxon>
        <taxon>Rhodobacterales</taxon>
        <taxon>Roseobacteraceae</taxon>
        <taxon>Nereida</taxon>
    </lineage>
</organism>
<dbReference type="PANTHER" id="PTHR43473:SF2">
    <property type="entry name" value="MAGNESIUM-CHELATASE SUBUNIT CHLD, CHLOROPLASTIC"/>
    <property type="match status" value="1"/>
</dbReference>
<dbReference type="InterPro" id="IPR002035">
    <property type="entry name" value="VWF_A"/>
</dbReference>
<reference evidence="4 5" key="1">
    <citation type="submission" date="2015-04" db="EMBL/GenBank/DDBJ databases">
        <authorList>
            <person name="Syromyatnikov M.Y."/>
            <person name="Popov V.N."/>
        </authorList>
    </citation>
    <scope>NUCLEOTIDE SEQUENCE [LARGE SCALE GENOMIC DNA]</scope>
    <source>
        <strain evidence="4 5">CECT 5292</strain>
    </source>
</reference>
<dbReference type="InterPro" id="IPR041702">
    <property type="entry name" value="BchD/ChlD_VWA"/>
</dbReference>
<dbReference type="InterPro" id="IPR041628">
    <property type="entry name" value="ChlI/MoxR_AAA_lid"/>
</dbReference>
<evidence type="ECO:0000256" key="1">
    <source>
        <dbReference type="ARBA" id="ARBA00005799"/>
    </source>
</evidence>
<dbReference type="Pfam" id="PF13519">
    <property type="entry name" value="VWA_2"/>
    <property type="match status" value="1"/>
</dbReference>
<dbReference type="Gene3D" id="1.10.8.80">
    <property type="entry name" value="Magnesium chelatase subunit I, C-Terminal domain"/>
    <property type="match status" value="1"/>
</dbReference>
<gene>
    <name evidence="4" type="primary">bchD</name>
    <name evidence="4" type="ORF">NIG5292_02578</name>
</gene>
<dbReference type="PROSITE" id="PS50234">
    <property type="entry name" value="VWFA"/>
    <property type="match status" value="1"/>
</dbReference>
<dbReference type="EC" id="6.6.1.1" evidence="4"/>
<evidence type="ECO:0000259" key="3">
    <source>
        <dbReference type="PROSITE" id="PS50234"/>
    </source>
</evidence>
<evidence type="ECO:0000313" key="4">
    <source>
        <dbReference type="EMBL" id="CRK76514.1"/>
    </source>
</evidence>
<dbReference type="Pfam" id="PF17863">
    <property type="entry name" value="AAA_lid_2"/>
    <property type="match status" value="1"/>
</dbReference>
<dbReference type="NCBIfam" id="NF009943">
    <property type="entry name" value="PRK13406.1"/>
    <property type="match status" value="1"/>
</dbReference>
<dbReference type="CDD" id="cd01451">
    <property type="entry name" value="vWA_Magnesium_chelatase"/>
    <property type="match status" value="1"/>
</dbReference>
<dbReference type="RefSeq" id="WP_048599919.1">
    <property type="nucleotide sequence ID" value="NZ_CBFHGK010000011.1"/>
</dbReference>
<dbReference type="EMBL" id="CVQV01000022">
    <property type="protein sequence ID" value="CRK76514.1"/>
    <property type="molecule type" value="Genomic_DNA"/>
</dbReference>
<dbReference type="SUPFAM" id="SSF53300">
    <property type="entry name" value="vWA-like"/>
    <property type="match status" value="1"/>
</dbReference>
<feature type="region of interest" description="Disordered" evidence="2">
    <location>
        <begin position="287"/>
        <end position="321"/>
    </location>
</feature>
<proteinExistence type="inferred from homology"/>
<feature type="domain" description="VWFA" evidence="3">
    <location>
        <begin position="369"/>
        <end position="549"/>
    </location>
</feature>
<accession>A0A0U1NP44</accession>
<feature type="compositionally biased region" description="Polar residues" evidence="2">
    <location>
        <begin position="234"/>
        <end position="243"/>
    </location>
</feature>